<dbReference type="Gene3D" id="3.40.50.300">
    <property type="entry name" value="P-loop containing nucleotide triphosphate hydrolases"/>
    <property type="match status" value="4"/>
</dbReference>
<dbReference type="GO" id="GO:0005319">
    <property type="term" value="F:lipid transporter activity"/>
    <property type="evidence" value="ECO:0007669"/>
    <property type="project" value="TreeGrafter"/>
</dbReference>
<dbReference type="Ensembl" id="ENSCHIT00010050118.1">
    <property type="protein sequence ID" value="ENSCHIP00010035641.1"/>
    <property type="gene ID" value="ENSCHIG00010026122.1"/>
</dbReference>
<evidence type="ECO:0000256" key="4">
    <source>
        <dbReference type="ARBA" id="ARBA00022840"/>
    </source>
</evidence>
<dbReference type="InterPro" id="IPR056264">
    <property type="entry name" value="R2_ABCA1-4-like"/>
</dbReference>
<dbReference type="InterPro" id="IPR003593">
    <property type="entry name" value="AAA+_ATPase"/>
</dbReference>
<evidence type="ECO:0000256" key="7">
    <source>
        <dbReference type="SAM" id="MobiDB-lite"/>
    </source>
</evidence>
<evidence type="ECO:0000256" key="2">
    <source>
        <dbReference type="ARBA" id="ARBA00022692"/>
    </source>
</evidence>
<feature type="transmembrane region" description="Helical" evidence="8">
    <location>
        <begin position="731"/>
        <end position="754"/>
    </location>
</feature>
<keyword evidence="3" id="KW-0547">Nucleotide-binding</keyword>
<dbReference type="GO" id="GO:0140359">
    <property type="term" value="F:ABC-type transporter activity"/>
    <property type="evidence" value="ECO:0007669"/>
    <property type="project" value="InterPro"/>
</dbReference>
<gene>
    <name evidence="10" type="primary">ABCA7</name>
</gene>
<dbReference type="InterPro" id="IPR026082">
    <property type="entry name" value="ABCA"/>
</dbReference>
<evidence type="ECO:0000259" key="9">
    <source>
        <dbReference type="PROSITE" id="PS50893"/>
    </source>
</evidence>
<reference evidence="10" key="1">
    <citation type="submission" date="2019-03" db="EMBL/GenBank/DDBJ databases">
        <title>Genome sequencing and reference-guided assembly of Black Bengal Goat (Capra hircus).</title>
        <authorList>
            <person name="Siddiki A.Z."/>
            <person name="Baten A."/>
            <person name="Billah M."/>
            <person name="Alam M.A.U."/>
            <person name="Shawrob K.S.M."/>
            <person name="Saha S."/>
            <person name="Chowdhury M."/>
            <person name="Rahman A.H."/>
            <person name="Stear M."/>
            <person name="Miah G."/>
            <person name="Das G.B."/>
            <person name="Hossain M.M."/>
            <person name="Kumkum M."/>
            <person name="Islam M.S."/>
            <person name="Mollah A.M."/>
            <person name="Ahsan A."/>
            <person name="Tusar F."/>
            <person name="Khan M.K.I."/>
        </authorList>
    </citation>
    <scope>NUCLEOTIDE SEQUENCE [LARGE SCALE GENOMIC DNA]</scope>
</reference>
<dbReference type="SUPFAM" id="SSF52540">
    <property type="entry name" value="P-loop containing nucleoside triphosphate hydrolases"/>
    <property type="match status" value="2"/>
</dbReference>
<evidence type="ECO:0000256" key="5">
    <source>
        <dbReference type="ARBA" id="ARBA00022989"/>
    </source>
</evidence>
<dbReference type="CDD" id="cd03263">
    <property type="entry name" value="ABC_subfamily_A"/>
    <property type="match status" value="2"/>
</dbReference>
<comment type="subcellular location">
    <subcellularLocation>
        <location evidence="1">Membrane</location>
        <topology evidence="1">Multi-pass membrane protein</topology>
    </subcellularLocation>
</comment>
<feature type="transmembrane region" description="Helical" evidence="8">
    <location>
        <begin position="690"/>
        <end position="710"/>
    </location>
</feature>
<dbReference type="InterPro" id="IPR027417">
    <property type="entry name" value="P-loop_NTPase"/>
</dbReference>
<keyword evidence="4" id="KW-0067">ATP-binding</keyword>
<dbReference type="PROSITE" id="PS50893">
    <property type="entry name" value="ABC_TRANSPORTER_2"/>
    <property type="match status" value="2"/>
</dbReference>
<feature type="region of interest" description="Disordered" evidence="7">
    <location>
        <begin position="2168"/>
        <end position="2190"/>
    </location>
</feature>
<feature type="transmembrane region" description="Helical" evidence="8">
    <location>
        <begin position="1687"/>
        <end position="1713"/>
    </location>
</feature>
<feature type="transmembrane region" description="Helical" evidence="8">
    <location>
        <begin position="766"/>
        <end position="786"/>
    </location>
</feature>
<proteinExistence type="predicted"/>
<feature type="transmembrane region" description="Helical" evidence="8">
    <location>
        <begin position="1756"/>
        <end position="1780"/>
    </location>
</feature>
<sequence>MMRFREGQRVARNHTVRPQLDPSVLSPVHFHHGFLDTADAAALEEFLVSQEAAGKVQSGGPGVGRPTVPHRPPLPKPILPPQIQLLVELLWPLFLFFILVAVRHSHPPLEQHECKPPSVQSFGVRISSGHSMHRGPSKNPEHRPDARIMAEKGTLSLGVGTQQEPHAWCPCRSFSQQAAALSGHHPLAPGPHLQREQYLLPVANSWRRAWRPQQLQGLPVNQWEQRDRGGQLHLASASSLLSVSRVSRLLADARTVLGGPSAHRMLVSLRKLIPILKAAHTARATFPWPSEQPKEGLSLATQLLGTLLQGESLGSVLGHAQESVGSLVETAEDMAQELLELPSLGELWALLQRPHGPGGPLEAVAEALCSARGPRKPGGPSLNWYEANDLKELVGQEPVQTLWDNSLSPTCTELMGALDTHPLSRLLWRRLKPLVLGKVLFTPDTPFTRQIMAQVNRTFQELALLKDIQEVWGLLGPQLFNFLNDSANVAMLQRLLQIQDKGRRQPRPGGGARVEAFRAFLNPRSGGYNWQKAHADVGHLAVTLGRVMECMTLDKLEAAPSEAALVERALKLLSEHRFWAGIVFLGPEDSPDLAQSPGHGHVRIKIRMDIDDVARTDKIKDRFWDPGPAADPLTDLRYVWGGFVYLQDLLERAAVRVLTGTTPHAGLYLQQMPYPCYVDDAFLRVLSRSLPLFLTLAWIYSVALTVKAVVREKETRLRYTMRAMGLSATALWLGWFLSCLGPFLLSTALLVLVLKFGDILPYSHPGVLFLFLAAFAVATVVQSFLLSAFFSRANLAAACGGLAYFVLYLPYVLCVAWRDQLPMGGRVAASLLSPVAFGFGCESLALLEEQGEGAQWHNLGTGPTADVFSLAQVSGLLLLDATLYGLAIWYLEAVCPGEYGIPEPWNFPFRRSYWFGSQTPKCPSPVLTAQDPKVLVEEAPPGLIPGVSIRGLEKRFPGSSQPALCGLSLDFYQGHITAFLGHNGAGKTTTMLTVDEHVWFYGRLKGLSAAAVGPEQDRLLQDMGLIPKRHAQTHHLSGGMQRKLSVAIAFVGGSQVVILDEPTAGVDPTSRRGIWELLLKYREGRTLILSTHHLDEAELLGDRVAVMAGGRLCCCGSPLFLRRHLGSGYYLTLAKGPPPLATSKKGEIGLKNSMDAGQKREPGSQASSAGAAQLWAMVQHHVPGAQLVKDLPHELVLALPYTGALDGSFAELFHDLDQRLGELGLAGYGISDTSLEEIFLKVMEDCAVDAGPEDGRPRQGRWLGIAHPDVTRQLPVLPEEIALENGGLVGSVPETQALQGSGPATAGRVHSWALTCQQLRALLLKRFLLARRSRRGLFAQIVLPALFVGLALVFSLIAPPFGYYPALQLSPSMYGSQVSFFSDDTPGDPEHARLLEALLEEAGLEEPYLKSNSSRAPACARPALCHFSVPDVPADVAEVLASGNWTPESPSPACQCSRPGARRLLPDCPATASGPPPPQAPTSSGEVVQNLTGRNLSDFLVKTYPRLVRQGLKTKKWVNEVRYGGFSLGGRDPGLPSGLEVGRSVEELRALLNPTPGKALDHLLNNLTAWAVDLDTQDGLKIWFNNKGWHAMVAFVNRANNALLRAHLPPGPSHHTHSITTLNHPLNLTKEQLSEAVLMASSVDVLVSICVVFAMSFVPASFILVLIDERVTRAKHLQCMGGLPPTLYWLGNFLWDMCNYLVSACIVVLIFLAFQQRAYVAPANLPALLLLLLLYGWSITPLMYPSSFFFSVPSTAYVVLTCINLFIGINGSMATFVLELFSDQKLQKVSRILKQVFLIFPHFCLGRGLIDMVRNQAMADAFERLGEGHFQSPLRWEVVGKNLLAMFIQGPVFLLFTLLLQHHNRLLPQPKLRPLPALGEEDEDVAHERERVVQGATQGDVLVLRDLTKVYPGQRTPAVDRLCLGIPPGECFGLLGVNGAGKTSTFRMVTGDMLPSGGEAILEGHSVAQEPAAAHRRMGYCPQSDAIFELLTGREHLELYARLRGVPEAQVAQDEPTTGMDPAARRFLWNSLLAVVREGRSVVLTSHSMEECEALCTRLAIMVNGRFRCLGSAQHLKGRFGGGHTLTLRVPLSRSKSAADFVAQALPGAELREAHGGRLRFQLLPGGRCTLALVFGLLAACGAEHGVEDFSVSQTTLEEVFLYFSKDQGKEEDEKETEVGADPVPGPQHPKLITQFLDDHSMAETVL</sequence>
<dbReference type="InterPro" id="IPR013525">
    <property type="entry name" value="ABC2_TM"/>
</dbReference>
<dbReference type="GO" id="GO:0005524">
    <property type="term" value="F:ATP binding"/>
    <property type="evidence" value="ECO:0007669"/>
    <property type="project" value="UniProtKB-KW"/>
</dbReference>
<evidence type="ECO:0000256" key="8">
    <source>
        <dbReference type="SAM" id="Phobius"/>
    </source>
</evidence>
<dbReference type="GO" id="GO:0016020">
    <property type="term" value="C:membrane"/>
    <property type="evidence" value="ECO:0007669"/>
    <property type="project" value="UniProtKB-SubCell"/>
</dbReference>
<dbReference type="InterPro" id="IPR017871">
    <property type="entry name" value="ABC_transporter-like_CS"/>
</dbReference>
<feature type="domain" description="ABC transporter" evidence="9">
    <location>
        <begin position="947"/>
        <end position="1134"/>
    </location>
</feature>
<feature type="transmembrane region" description="Helical" evidence="8">
    <location>
        <begin position="1725"/>
        <end position="1744"/>
    </location>
</feature>
<feature type="transmembrane region" description="Helical" evidence="8">
    <location>
        <begin position="1341"/>
        <end position="1364"/>
    </location>
</feature>
<evidence type="ECO:0000256" key="1">
    <source>
        <dbReference type="ARBA" id="ARBA00004141"/>
    </source>
</evidence>
<organism evidence="10">
    <name type="scientific">Capra hircus</name>
    <name type="common">Goat</name>
    <dbReference type="NCBI Taxonomy" id="9925"/>
    <lineage>
        <taxon>Eukaryota</taxon>
        <taxon>Metazoa</taxon>
        <taxon>Chordata</taxon>
        <taxon>Craniata</taxon>
        <taxon>Vertebrata</taxon>
        <taxon>Euteleostomi</taxon>
        <taxon>Mammalia</taxon>
        <taxon>Eutheria</taxon>
        <taxon>Laurasiatheria</taxon>
        <taxon>Artiodactyla</taxon>
        <taxon>Ruminantia</taxon>
        <taxon>Pecora</taxon>
        <taxon>Bovidae</taxon>
        <taxon>Caprinae</taxon>
        <taxon>Capra</taxon>
    </lineage>
</organism>
<feature type="transmembrane region" description="Helical" evidence="8">
    <location>
        <begin position="1843"/>
        <end position="1860"/>
    </location>
</feature>
<evidence type="ECO:0000313" key="10">
    <source>
        <dbReference type="Ensembl" id="ENSCHIP00010035641.1"/>
    </source>
</evidence>
<accession>A0A8C2Y091</accession>
<keyword evidence="6 8" id="KW-0472">Membrane</keyword>
<keyword evidence="2 8" id="KW-0812">Transmembrane</keyword>
<evidence type="ECO:0000256" key="3">
    <source>
        <dbReference type="ARBA" id="ARBA00022741"/>
    </source>
</evidence>
<dbReference type="Pfam" id="PF00005">
    <property type="entry name" value="ABC_tran"/>
    <property type="match status" value="2"/>
</dbReference>
<evidence type="ECO:0000256" key="6">
    <source>
        <dbReference type="ARBA" id="ARBA00023136"/>
    </source>
</evidence>
<feature type="transmembrane region" description="Helical" evidence="8">
    <location>
        <begin position="1645"/>
        <end position="1667"/>
    </location>
</feature>
<dbReference type="GO" id="GO:0016887">
    <property type="term" value="F:ATP hydrolysis activity"/>
    <property type="evidence" value="ECO:0007669"/>
    <property type="project" value="InterPro"/>
</dbReference>
<dbReference type="PANTHER" id="PTHR19229:SF49">
    <property type="entry name" value="PHOSPHOLIPID-TRANSPORTING ATPASE ABCA7"/>
    <property type="match status" value="1"/>
</dbReference>
<dbReference type="Pfam" id="PF12698">
    <property type="entry name" value="ABC2_membrane_3"/>
    <property type="match status" value="2"/>
</dbReference>
<feature type="domain" description="ABC transporter" evidence="9">
    <location>
        <begin position="1902"/>
        <end position="2089"/>
    </location>
</feature>
<dbReference type="PROSITE" id="PS00211">
    <property type="entry name" value="ABC_TRANSPORTER_1"/>
    <property type="match status" value="1"/>
</dbReference>
<dbReference type="PANTHER" id="PTHR19229">
    <property type="entry name" value="ATP-BINDING CASSETTE TRANSPORTER SUBFAMILY A ABCA"/>
    <property type="match status" value="1"/>
</dbReference>
<dbReference type="Pfam" id="PF23321">
    <property type="entry name" value="R1_ABCA1"/>
    <property type="match status" value="1"/>
</dbReference>
<name>A0A8C2Y091_CAPHI</name>
<dbReference type="InterPro" id="IPR003439">
    <property type="entry name" value="ABC_transporter-like_ATP-bd"/>
</dbReference>
<dbReference type="SMART" id="SM00382">
    <property type="entry name" value="AAA"/>
    <property type="match status" value="2"/>
</dbReference>
<feature type="transmembrane region" description="Helical" evidence="8">
    <location>
        <begin position="793"/>
        <end position="813"/>
    </location>
</feature>
<reference evidence="10" key="2">
    <citation type="submission" date="2025-08" db="UniProtKB">
        <authorList>
            <consortium name="Ensembl"/>
        </authorList>
    </citation>
    <scope>IDENTIFICATION</scope>
</reference>
<protein>
    <submittedName>
        <fullName evidence="10">ATP binding cassette subfamily A member 7</fullName>
    </submittedName>
</protein>
<feature type="region of interest" description="Disordered" evidence="7">
    <location>
        <begin position="1465"/>
        <end position="1486"/>
    </location>
</feature>
<keyword evidence="5 8" id="KW-1133">Transmembrane helix</keyword>